<dbReference type="AlphaFoldDB" id="A0A1I3CIT3"/>
<dbReference type="PROSITE" id="PS51257">
    <property type="entry name" value="PROKAR_LIPOPROTEIN"/>
    <property type="match status" value="1"/>
</dbReference>
<dbReference type="SMART" id="SM00257">
    <property type="entry name" value="LysM"/>
    <property type="match status" value="2"/>
</dbReference>
<dbReference type="RefSeq" id="WP_092846987.1">
    <property type="nucleotide sequence ID" value="NZ_FOPY01000008.1"/>
</dbReference>
<dbReference type="SUPFAM" id="SSF51261">
    <property type="entry name" value="Duplicated hybrid motif"/>
    <property type="match status" value="1"/>
</dbReference>
<dbReference type="CDD" id="cd12797">
    <property type="entry name" value="M23_peptidase"/>
    <property type="match status" value="1"/>
</dbReference>
<organism evidence="3 4">
    <name type="scientific">Modicisalibacter xianhensis</name>
    <dbReference type="NCBI Taxonomy" id="442341"/>
    <lineage>
        <taxon>Bacteria</taxon>
        <taxon>Pseudomonadati</taxon>
        <taxon>Pseudomonadota</taxon>
        <taxon>Gammaproteobacteria</taxon>
        <taxon>Oceanospirillales</taxon>
        <taxon>Halomonadaceae</taxon>
        <taxon>Modicisalibacter</taxon>
    </lineage>
</organism>
<evidence type="ECO:0000256" key="1">
    <source>
        <dbReference type="SAM" id="MobiDB-lite"/>
    </source>
</evidence>
<dbReference type="PROSITE" id="PS51782">
    <property type="entry name" value="LYSM"/>
    <property type="match status" value="2"/>
</dbReference>
<feature type="compositionally biased region" description="Pro residues" evidence="1">
    <location>
        <begin position="169"/>
        <end position="181"/>
    </location>
</feature>
<dbReference type="Pfam" id="PF01476">
    <property type="entry name" value="LysM"/>
    <property type="match status" value="2"/>
</dbReference>
<dbReference type="Gene3D" id="3.10.350.10">
    <property type="entry name" value="LysM domain"/>
    <property type="match status" value="2"/>
</dbReference>
<dbReference type="InterPro" id="IPR011055">
    <property type="entry name" value="Dup_hybrid_motif"/>
</dbReference>
<reference evidence="3 4" key="1">
    <citation type="submission" date="2016-10" db="EMBL/GenBank/DDBJ databases">
        <authorList>
            <person name="de Groot N.N."/>
        </authorList>
    </citation>
    <scope>NUCLEOTIDE SEQUENCE [LARGE SCALE GENOMIC DNA]</scope>
    <source>
        <strain evidence="3 4">CGMCC 1.6848</strain>
    </source>
</reference>
<evidence type="ECO:0000259" key="2">
    <source>
        <dbReference type="PROSITE" id="PS51782"/>
    </source>
</evidence>
<dbReference type="Pfam" id="PF01551">
    <property type="entry name" value="Peptidase_M23"/>
    <property type="match status" value="1"/>
</dbReference>
<dbReference type="PANTHER" id="PTHR21666:SF270">
    <property type="entry name" value="MUREIN HYDROLASE ACTIVATOR ENVC"/>
    <property type="match status" value="1"/>
</dbReference>
<evidence type="ECO:0000313" key="3">
    <source>
        <dbReference type="EMBL" id="SFH74338.1"/>
    </source>
</evidence>
<dbReference type="PANTHER" id="PTHR21666">
    <property type="entry name" value="PEPTIDASE-RELATED"/>
    <property type="match status" value="1"/>
</dbReference>
<dbReference type="InterPro" id="IPR018392">
    <property type="entry name" value="LysM"/>
</dbReference>
<feature type="region of interest" description="Disordered" evidence="1">
    <location>
        <begin position="154"/>
        <end position="186"/>
    </location>
</feature>
<feature type="domain" description="LysM" evidence="2">
    <location>
        <begin position="47"/>
        <end position="91"/>
    </location>
</feature>
<dbReference type="InterPro" id="IPR016047">
    <property type="entry name" value="M23ase_b-sheet_dom"/>
</dbReference>
<dbReference type="GO" id="GO:0004222">
    <property type="term" value="F:metalloendopeptidase activity"/>
    <property type="evidence" value="ECO:0007669"/>
    <property type="project" value="TreeGrafter"/>
</dbReference>
<name>A0A1I3CIT3_9GAMM</name>
<dbReference type="Gene3D" id="2.70.70.10">
    <property type="entry name" value="Glucose Permease (Domain IIA)"/>
    <property type="match status" value="1"/>
</dbReference>
<dbReference type="InterPro" id="IPR036779">
    <property type="entry name" value="LysM_dom_sf"/>
</dbReference>
<protein>
    <submittedName>
        <fullName evidence="3">LysM domain-containing protein</fullName>
    </submittedName>
</protein>
<dbReference type="STRING" id="442341.SAMN04487959_108240"/>
<dbReference type="EMBL" id="FOPY01000008">
    <property type="protein sequence ID" value="SFH74338.1"/>
    <property type="molecule type" value="Genomic_DNA"/>
</dbReference>
<evidence type="ECO:0000313" key="4">
    <source>
        <dbReference type="Proteomes" id="UP000199040"/>
    </source>
</evidence>
<proteinExistence type="predicted"/>
<sequence length="307" mass="33211">MAQRLVAGQGSFPRFIGLIALLCLMLSGCATPAGSTTWRTAPPLAGNWVSIQRGDTLGAIAKRADVPLVRLLRFNPGVDPHKLAIGQRIMVPTQQERAPSGGPYRYQVRPGDTYSSIARYFGTTPGRIQAANRSVNPNTLKVGYLLHVPLRGDTPRVASRAPQPSRPATKPPARLPDPGPLPAQQKGWRWPLDDYRIVRQFGKDGRGSLQPMLLSAQGGSQAKTVASGKVSFANSMRHLGNVVIIHHPDNLQSVYALCDDLKVKEGQSVSTGVAVCTVGYSSATERYDLLFDVRHGGKPIDPRTVLR</sequence>
<dbReference type="SUPFAM" id="SSF54106">
    <property type="entry name" value="LysM domain"/>
    <property type="match status" value="1"/>
</dbReference>
<keyword evidence="4" id="KW-1185">Reference proteome</keyword>
<dbReference type="Proteomes" id="UP000199040">
    <property type="component" value="Unassembled WGS sequence"/>
</dbReference>
<gene>
    <name evidence="3" type="ORF">SAMN04487959_108240</name>
</gene>
<accession>A0A1I3CIT3</accession>
<feature type="domain" description="LysM" evidence="2">
    <location>
        <begin position="104"/>
        <end position="148"/>
    </location>
</feature>
<dbReference type="CDD" id="cd00118">
    <property type="entry name" value="LysM"/>
    <property type="match status" value="2"/>
</dbReference>
<dbReference type="InterPro" id="IPR050570">
    <property type="entry name" value="Cell_wall_metabolism_enzyme"/>
</dbReference>